<sequence length="306" mass="34415">MGQIQMTALWHNIRRNALLHAMVWSGFLFVIVFSYVPMFGAMIVFQNYKPSLGFLKSDWVGLDNFKFMLQLDDFYQVVWNTFAIASLKMTIGFFVPIGFALLLNEVRSLVFKKAVQTMVYLPHFMSWIILGGVLANLLSVNGGLVNVVLGWFGVDPILFLGSNFWFRPVLIASDIWKEFGFSTIVYLAAMAGINPNLYEAAVVDGANRWKQTLHITIPGIAPIMALVATLSLGGILNAGFDQVFNLYNPLVYETGDIIDTYVYRMGLVQAQYSFATTVGMCKSLVSLVLMAVSYRLAYKYANYRIF</sequence>
<dbReference type="Gene3D" id="1.10.3720.10">
    <property type="entry name" value="MetI-like"/>
    <property type="match status" value="1"/>
</dbReference>
<feature type="domain" description="ABC transmembrane type-1" evidence="8">
    <location>
        <begin position="78"/>
        <end position="293"/>
    </location>
</feature>
<organism evidence="9 10">
    <name type="scientific">Paenibacillus flagellatus</name>
    <dbReference type="NCBI Taxonomy" id="2211139"/>
    <lineage>
        <taxon>Bacteria</taxon>
        <taxon>Bacillati</taxon>
        <taxon>Bacillota</taxon>
        <taxon>Bacilli</taxon>
        <taxon>Bacillales</taxon>
        <taxon>Paenibacillaceae</taxon>
        <taxon>Paenibacillus</taxon>
    </lineage>
</organism>
<dbReference type="AlphaFoldDB" id="A0A2V5KE02"/>
<feature type="transmembrane region" description="Helical" evidence="7">
    <location>
        <begin position="272"/>
        <end position="294"/>
    </location>
</feature>
<evidence type="ECO:0000256" key="5">
    <source>
        <dbReference type="ARBA" id="ARBA00022989"/>
    </source>
</evidence>
<keyword evidence="2 7" id="KW-0813">Transport</keyword>
<dbReference type="GO" id="GO:0055085">
    <property type="term" value="P:transmembrane transport"/>
    <property type="evidence" value="ECO:0007669"/>
    <property type="project" value="InterPro"/>
</dbReference>
<dbReference type="RefSeq" id="WP_110838781.1">
    <property type="nucleotide sequence ID" value="NZ_QJVJ01000002.1"/>
</dbReference>
<keyword evidence="5 7" id="KW-1133">Transmembrane helix</keyword>
<dbReference type="PANTHER" id="PTHR43227:SF11">
    <property type="entry name" value="BLL4140 PROTEIN"/>
    <property type="match status" value="1"/>
</dbReference>
<accession>A0A2V5KE02</accession>
<evidence type="ECO:0000313" key="10">
    <source>
        <dbReference type="Proteomes" id="UP000247476"/>
    </source>
</evidence>
<feature type="transmembrane region" description="Helical" evidence="7">
    <location>
        <begin position="77"/>
        <end position="103"/>
    </location>
</feature>
<evidence type="ECO:0000256" key="7">
    <source>
        <dbReference type="RuleBase" id="RU363032"/>
    </source>
</evidence>
<feature type="transmembrane region" description="Helical" evidence="7">
    <location>
        <begin position="124"/>
        <end position="152"/>
    </location>
</feature>
<evidence type="ECO:0000313" key="9">
    <source>
        <dbReference type="EMBL" id="PYI56253.1"/>
    </source>
</evidence>
<keyword evidence="4 7" id="KW-0812">Transmembrane</keyword>
<keyword evidence="6 7" id="KW-0472">Membrane</keyword>
<proteinExistence type="inferred from homology"/>
<dbReference type="Proteomes" id="UP000247476">
    <property type="component" value="Unassembled WGS sequence"/>
</dbReference>
<dbReference type="EMBL" id="QJVJ01000002">
    <property type="protein sequence ID" value="PYI56253.1"/>
    <property type="molecule type" value="Genomic_DNA"/>
</dbReference>
<dbReference type="CDD" id="cd06261">
    <property type="entry name" value="TM_PBP2"/>
    <property type="match status" value="1"/>
</dbReference>
<evidence type="ECO:0000256" key="4">
    <source>
        <dbReference type="ARBA" id="ARBA00022692"/>
    </source>
</evidence>
<evidence type="ECO:0000256" key="2">
    <source>
        <dbReference type="ARBA" id="ARBA00022448"/>
    </source>
</evidence>
<dbReference type="Pfam" id="PF00528">
    <property type="entry name" value="BPD_transp_1"/>
    <property type="match status" value="1"/>
</dbReference>
<feature type="transmembrane region" description="Helical" evidence="7">
    <location>
        <begin position="179"/>
        <end position="198"/>
    </location>
</feature>
<dbReference type="PANTHER" id="PTHR43227">
    <property type="entry name" value="BLL4140 PROTEIN"/>
    <property type="match status" value="1"/>
</dbReference>
<evidence type="ECO:0000256" key="3">
    <source>
        <dbReference type="ARBA" id="ARBA00022475"/>
    </source>
</evidence>
<gene>
    <name evidence="9" type="ORF">DLM86_04510</name>
</gene>
<dbReference type="PROSITE" id="PS50928">
    <property type="entry name" value="ABC_TM1"/>
    <property type="match status" value="1"/>
</dbReference>
<comment type="similarity">
    <text evidence="7">Belongs to the binding-protein-dependent transport system permease family.</text>
</comment>
<comment type="subcellular location">
    <subcellularLocation>
        <location evidence="1 7">Cell membrane</location>
        <topology evidence="1 7">Multi-pass membrane protein</topology>
    </subcellularLocation>
</comment>
<keyword evidence="3" id="KW-1003">Cell membrane</keyword>
<feature type="transmembrane region" description="Helical" evidence="7">
    <location>
        <begin position="21"/>
        <end position="45"/>
    </location>
</feature>
<dbReference type="InterPro" id="IPR035906">
    <property type="entry name" value="MetI-like_sf"/>
</dbReference>
<dbReference type="InterPro" id="IPR050809">
    <property type="entry name" value="UgpAE/MalFG_permease"/>
</dbReference>
<dbReference type="GO" id="GO:0005886">
    <property type="term" value="C:plasma membrane"/>
    <property type="evidence" value="ECO:0007669"/>
    <property type="project" value="UniProtKB-SubCell"/>
</dbReference>
<keyword evidence="10" id="KW-1185">Reference proteome</keyword>
<dbReference type="SUPFAM" id="SSF161098">
    <property type="entry name" value="MetI-like"/>
    <property type="match status" value="1"/>
</dbReference>
<dbReference type="OrthoDB" id="9785836at2"/>
<name>A0A2V5KE02_9BACL</name>
<evidence type="ECO:0000259" key="8">
    <source>
        <dbReference type="PROSITE" id="PS50928"/>
    </source>
</evidence>
<evidence type="ECO:0000256" key="6">
    <source>
        <dbReference type="ARBA" id="ARBA00023136"/>
    </source>
</evidence>
<feature type="transmembrane region" description="Helical" evidence="7">
    <location>
        <begin position="219"/>
        <end position="240"/>
    </location>
</feature>
<protein>
    <submittedName>
        <fullName evidence="9">Protein lplB</fullName>
    </submittedName>
</protein>
<reference evidence="9 10" key="1">
    <citation type="submission" date="2018-05" db="EMBL/GenBank/DDBJ databases">
        <title>Paenibacillus flagellatus sp. nov., isolated from selenium mineral soil.</title>
        <authorList>
            <person name="Dai X."/>
        </authorList>
    </citation>
    <scope>NUCLEOTIDE SEQUENCE [LARGE SCALE GENOMIC DNA]</scope>
    <source>
        <strain evidence="9 10">DXL2</strain>
    </source>
</reference>
<dbReference type="InterPro" id="IPR000515">
    <property type="entry name" value="MetI-like"/>
</dbReference>
<evidence type="ECO:0000256" key="1">
    <source>
        <dbReference type="ARBA" id="ARBA00004651"/>
    </source>
</evidence>
<comment type="caution">
    <text evidence="9">The sequence shown here is derived from an EMBL/GenBank/DDBJ whole genome shotgun (WGS) entry which is preliminary data.</text>
</comment>